<sequence>MTLLLQLAAGPWLPRIPDGHVLLVFKCEGDDGCSFWEPDDVANRTLLLSAGEISGDDAVPPPAAPNASPVLPRLWVAGWERSDDRLTAEQAAAIDDPDRFWDLPEEIQSGHDFDSARLTKAGGAPYWTGNGPSAEPEGERALLFQIDNWVTAQEPGGALAAHVASEQAHRPGESYAQVHESSLTAANFMSDGIAFLFDVTPGAEIPTPRLVINR</sequence>
<accession>A0ABW3TMB5</accession>
<evidence type="ECO:0000313" key="1">
    <source>
        <dbReference type="EMBL" id="MFD1200658.1"/>
    </source>
</evidence>
<reference evidence="2" key="1">
    <citation type="journal article" date="2019" name="Int. J. Syst. Evol. Microbiol.">
        <title>The Global Catalogue of Microorganisms (GCM) 10K type strain sequencing project: providing services to taxonomists for standard genome sequencing and annotation.</title>
        <authorList>
            <consortium name="The Broad Institute Genomics Platform"/>
            <consortium name="The Broad Institute Genome Sequencing Center for Infectious Disease"/>
            <person name="Wu L."/>
            <person name="Ma J."/>
        </authorList>
    </citation>
    <scope>NUCLEOTIDE SEQUENCE [LARGE SCALE GENOMIC DNA]</scope>
    <source>
        <strain evidence="2">CCUG 50213</strain>
    </source>
</reference>
<name>A0ABW3TMB5_9MICO</name>
<dbReference type="Proteomes" id="UP001597181">
    <property type="component" value="Unassembled WGS sequence"/>
</dbReference>
<keyword evidence="2" id="KW-1185">Reference proteome</keyword>
<organism evidence="1 2">
    <name type="scientific">Leucobacter albus</name>
    <dbReference type="NCBI Taxonomy" id="272210"/>
    <lineage>
        <taxon>Bacteria</taxon>
        <taxon>Bacillati</taxon>
        <taxon>Actinomycetota</taxon>
        <taxon>Actinomycetes</taxon>
        <taxon>Micrococcales</taxon>
        <taxon>Microbacteriaceae</taxon>
        <taxon>Leucobacter</taxon>
    </lineage>
</organism>
<dbReference type="RefSeq" id="WP_343959065.1">
    <property type="nucleotide sequence ID" value="NZ_BAAAKZ010000003.1"/>
</dbReference>
<gene>
    <name evidence="1" type="ORF">ACFQ3U_01965</name>
</gene>
<comment type="caution">
    <text evidence="1">The sequence shown here is derived from an EMBL/GenBank/DDBJ whole genome shotgun (WGS) entry which is preliminary data.</text>
</comment>
<evidence type="ECO:0008006" key="3">
    <source>
        <dbReference type="Google" id="ProtNLM"/>
    </source>
</evidence>
<proteinExistence type="predicted"/>
<protein>
    <recommendedName>
        <fullName evidence="3">Immunity protein 21 of polymorphic toxin system</fullName>
    </recommendedName>
</protein>
<dbReference type="EMBL" id="JBHTLY010000001">
    <property type="protein sequence ID" value="MFD1200658.1"/>
    <property type="molecule type" value="Genomic_DNA"/>
</dbReference>
<evidence type="ECO:0000313" key="2">
    <source>
        <dbReference type="Proteomes" id="UP001597181"/>
    </source>
</evidence>